<dbReference type="InterPro" id="IPR000884">
    <property type="entry name" value="TSP1_rpt"/>
</dbReference>
<evidence type="ECO:0000256" key="3">
    <source>
        <dbReference type="SAM" id="MobiDB-lite"/>
    </source>
</evidence>
<evidence type="ECO:0000313" key="5">
    <source>
        <dbReference type="EMBL" id="CAF3429379.1"/>
    </source>
</evidence>
<reference evidence="5" key="1">
    <citation type="submission" date="2021-02" db="EMBL/GenBank/DDBJ databases">
        <authorList>
            <person name="Nowell W R."/>
        </authorList>
    </citation>
    <scope>NUCLEOTIDE SEQUENCE</scope>
</reference>
<organism evidence="5 6">
    <name type="scientific">Rotaria socialis</name>
    <dbReference type="NCBI Taxonomy" id="392032"/>
    <lineage>
        <taxon>Eukaryota</taxon>
        <taxon>Metazoa</taxon>
        <taxon>Spiralia</taxon>
        <taxon>Gnathifera</taxon>
        <taxon>Rotifera</taxon>
        <taxon>Eurotatoria</taxon>
        <taxon>Bdelloidea</taxon>
        <taxon>Philodinida</taxon>
        <taxon>Philodinidae</taxon>
        <taxon>Rotaria</taxon>
    </lineage>
</organism>
<dbReference type="Pfam" id="PF00090">
    <property type="entry name" value="TSP_1"/>
    <property type="match status" value="1"/>
</dbReference>
<dbReference type="InterPro" id="IPR006207">
    <property type="entry name" value="Cys_knot_C"/>
</dbReference>
<comment type="caution">
    <text evidence="2">Lacks conserved residue(s) required for the propagation of feature annotation.</text>
</comment>
<feature type="domain" description="CTCK" evidence="4">
    <location>
        <begin position="1238"/>
        <end position="1323"/>
    </location>
</feature>
<evidence type="ECO:0000256" key="2">
    <source>
        <dbReference type="PROSITE-ProRule" id="PRU00039"/>
    </source>
</evidence>
<dbReference type="PROSITE" id="PS01225">
    <property type="entry name" value="CTCK_2"/>
    <property type="match status" value="2"/>
</dbReference>
<sequence length="1331" mass="142831">TAITPTTPTTTANVSAVTTATNVPPPTTGNVKPVTTTSNVVATTTPIVNTATTTSNLGPTTPPIVNTATTTANVVPTTTGNINTGTTTSNLVRTTPPIVNTATTTANVVPTTTGNVNTVTTTSQVVATTTPIVNTATTTSNLVRTTTPIVNTATTTPNLVATTTPIVNTATTTSNVVPTTPPIVNTATTTANVVPTTTGNVNTVATTSNVLPTTPPIVNTATTTSNLVPTTPPIVNTATTTANVVPTTPQVGSTEATTTNVPTPRTVSVNATILVSGSTTGVPPCTTPIEMTRSNDSYFSSIIVDGVSYSKPPYPTSFVMKKPTMKIQFGSFRPATITSVSVLNPNESQITSMIVETDYDVYNSTNLDGLQVNFQPNVDFNTHIIITLKTTMANAIFPKTIQLAIYGCGQPSSPVTKAQIESTITATLSPAMTSSGVVPKTSAIVSQSTSGITETVTPITPTTPIRTANVNTVTTTVNVVPTTAEIVNTGTKTTPMKTGSSAATGTTGPTTAARLTPTTVCKEIVDFTQLGSVLFASVSVNNLKFPTDGLEKKLSLSTLPTTVSIIFKHGVIIHNVSVLNPSESRVISISAQTDLDFEPINNPNPAIPVVVYNPHEEDVRELDITILKIKDPSLPTKLQLAIYGCTTPSTISTKPLIETTSPQLVSTTQPSTRSGTTRNGCTEIQLVDEAVSKNIIVTPNPLPIGENIKFQPTSQQGVSFGENDRTPTITVNFGKPAEVQSVTLPRDRTPNGNVAQFEVTFYSPHGHKINHKPILSSSSPNENKKKPAELDSSQIPSNTRVSRVVITIVSTTNGESPKGVVLDIQACTEATTELSTSHLSSTDLATKATDEVANETTTAASAALRCQTENILVEEFGIVDAEAIIETAKGETKVIGYIIRSNNTGWTPPSAFSSLIIGFRYPVQIGRILVTANNLKQWRLYYQSASEVFPYWIAYNNSMVLTNNEIIFSRTLNATKIRLTPNSDVENLRLEVFACVSFLTETTTTNRPCVLTEWSDWGACSRTCGIGYQIRTRKTNSSDICDDEQLIEHQSCMGRRCQCSIDEAFYKRVFHKEPSDNTEIGYIFTYSNSTNASKNIIYVNDTIDQGTVIRTKDYCYIVYCTAEGLKLSNNQCVTTTIMSSTTPITNNTQCAMQQFSNAPIKVNNGRCISRQSFPQEHCGGYCKSDSDYECKCCSIGATYLQSVLFDCLVDGSKSVTEEKMIDVRRIQSCSCNECHDDCTIRQYESSPLRINSNRCVSRENVPRERCGGHCESDSDDQCTCCSITKTYLQPIIFDCLVNEAQNVTEQRTVEIRRIKECSCNICSNRSLNNGK</sequence>
<dbReference type="SUPFAM" id="SSF82895">
    <property type="entry name" value="TSP-1 type 1 repeat"/>
    <property type="match status" value="1"/>
</dbReference>
<feature type="region of interest" description="Disordered" evidence="3">
    <location>
        <begin position="490"/>
        <end position="511"/>
    </location>
</feature>
<dbReference type="EMBL" id="CAJNYU010001363">
    <property type="protein sequence ID" value="CAF3429379.1"/>
    <property type="molecule type" value="Genomic_DNA"/>
</dbReference>
<evidence type="ECO:0000259" key="4">
    <source>
        <dbReference type="PROSITE" id="PS01225"/>
    </source>
</evidence>
<feature type="domain" description="CTCK" evidence="4">
    <location>
        <begin position="1150"/>
        <end position="1239"/>
    </location>
</feature>
<gene>
    <name evidence="5" type="ORF">FME351_LOCUS11671</name>
</gene>
<accession>A0A818CEX8</accession>
<dbReference type="Proteomes" id="UP000663869">
    <property type="component" value="Unassembled WGS sequence"/>
</dbReference>
<proteinExistence type="predicted"/>
<dbReference type="InterPro" id="IPR036383">
    <property type="entry name" value="TSP1_rpt_sf"/>
</dbReference>
<feature type="non-terminal residue" evidence="5">
    <location>
        <position position="1"/>
    </location>
</feature>
<dbReference type="PROSITE" id="PS50092">
    <property type="entry name" value="TSP1"/>
    <property type="match status" value="1"/>
</dbReference>
<comment type="caution">
    <text evidence="5">The sequence shown here is derived from an EMBL/GenBank/DDBJ whole genome shotgun (WGS) entry which is preliminary data.</text>
</comment>
<dbReference type="SMART" id="SM00209">
    <property type="entry name" value="TSP1"/>
    <property type="match status" value="1"/>
</dbReference>
<keyword evidence="1" id="KW-1015">Disulfide bond</keyword>
<feature type="compositionally biased region" description="Low complexity" evidence="3">
    <location>
        <begin position="498"/>
        <end position="511"/>
    </location>
</feature>
<dbReference type="Gene3D" id="2.20.100.10">
    <property type="entry name" value="Thrombospondin type-1 (TSP1) repeat"/>
    <property type="match status" value="1"/>
</dbReference>
<evidence type="ECO:0000256" key="1">
    <source>
        <dbReference type="ARBA" id="ARBA00023157"/>
    </source>
</evidence>
<name>A0A818CEX8_9BILA</name>
<evidence type="ECO:0000313" key="6">
    <source>
        <dbReference type="Proteomes" id="UP000663869"/>
    </source>
</evidence>
<feature type="region of interest" description="Disordered" evidence="3">
    <location>
        <begin position="768"/>
        <end position="796"/>
    </location>
</feature>
<protein>
    <recommendedName>
        <fullName evidence="4">CTCK domain-containing protein</fullName>
    </recommendedName>
</protein>